<evidence type="ECO:0000313" key="2">
    <source>
        <dbReference type="EMBL" id="OGY16926.1"/>
    </source>
</evidence>
<reference evidence="2 3" key="1">
    <citation type="journal article" date="2016" name="Nat. Commun.">
        <title>Thousands of microbial genomes shed light on interconnected biogeochemical processes in an aquifer system.</title>
        <authorList>
            <person name="Anantharaman K."/>
            <person name="Brown C.T."/>
            <person name="Hug L.A."/>
            <person name="Sharon I."/>
            <person name="Castelle C.J."/>
            <person name="Probst A.J."/>
            <person name="Thomas B.C."/>
            <person name="Singh A."/>
            <person name="Wilkins M.J."/>
            <person name="Karaoz U."/>
            <person name="Brodie E.L."/>
            <person name="Williams K.H."/>
            <person name="Hubbard S.S."/>
            <person name="Banfield J.F."/>
        </authorList>
    </citation>
    <scope>NUCLEOTIDE SEQUENCE [LARGE SCALE GENOMIC DNA]</scope>
</reference>
<evidence type="ECO:0000313" key="3">
    <source>
        <dbReference type="Proteomes" id="UP000179069"/>
    </source>
</evidence>
<dbReference type="InterPro" id="IPR004042">
    <property type="entry name" value="Intein_endonuc_central"/>
</dbReference>
<dbReference type="SUPFAM" id="SSF55608">
    <property type="entry name" value="Homing endonucleases"/>
    <property type="match status" value="1"/>
</dbReference>
<dbReference type="Proteomes" id="UP000179069">
    <property type="component" value="Unassembled WGS sequence"/>
</dbReference>
<dbReference type="PROSITE" id="PS50819">
    <property type="entry name" value="INTEIN_ENDONUCLEASE"/>
    <property type="match status" value="1"/>
</dbReference>
<evidence type="ECO:0000259" key="1">
    <source>
        <dbReference type="PROSITE" id="PS50819"/>
    </source>
</evidence>
<dbReference type="GO" id="GO:0004519">
    <property type="term" value="F:endonuclease activity"/>
    <property type="evidence" value="ECO:0007669"/>
    <property type="project" value="InterPro"/>
</dbReference>
<gene>
    <name evidence="2" type="ORF">A2785_02200</name>
</gene>
<accession>A0A1G1VNF1</accession>
<dbReference type="InterPro" id="IPR004860">
    <property type="entry name" value="LAGLIDADG_dom"/>
</dbReference>
<dbReference type="InterPro" id="IPR027434">
    <property type="entry name" value="Homing_endonucl"/>
</dbReference>
<proteinExistence type="predicted"/>
<feature type="domain" description="DOD-type homing endonuclease" evidence="1">
    <location>
        <begin position="78"/>
        <end position="122"/>
    </location>
</feature>
<dbReference type="Gene3D" id="3.10.28.10">
    <property type="entry name" value="Homing endonucleases"/>
    <property type="match status" value="2"/>
</dbReference>
<dbReference type="AlphaFoldDB" id="A0A1G1VNF1"/>
<dbReference type="Pfam" id="PF14528">
    <property type="entry name" value="LAGLIDADG_3"/>
    <property type="match status" value="1"/>
</dbReference>
<protein>
    <recommendedName>
        <fullName evidence="1">DOD-type homing endonuclease domain-containing protein</fullName>
    </recommendedName>
</protein>
<dbReference type="EMBL" id="MHCI01000008">
    <property type="protein sequence ID" value="OGY16926.1"/>
    <property type="molecule type" value="Genomic_DNA"/>
</dbReference>
<organism evidence="2 3">
    <name type="scientific">Candidatus Chisholmbacteria bacterium RIFCSPHIGHO2_01_FULL_49_18</name>
    <dbReference type="NCBI Taxonomy" id="1797590"/>
    <lineage>
        <taxon>Bacteria</taxon>
        <taxon>Candidatus Chisholmiibacteriota</taxon>
    </lineage>
</organism>
<sequence length="170" mass="19906">MTKAYLLGALHDATTRKSTYRISQKSRAYVELIAKGIRTLGGSAWTYREGKTRDVYIVEFSKSFLSHVSIRSRKDKVEYIRGYFDTEGGIAKQSHVRYYIYFAQKDYPDLAKLMMYLEELGIVCGKIHNPSHRVDPDYFRFYVSAKSYHDFAETIGSWHPEKKSYLRMKI</sequence>
<name>A0A1G1VNF1_9BACT</name>
<comment type="caution">
    <text evidence="2">The sequence shown here is derived from an EMBL/GenBank/DDBJ whole genome shotgun (WGS) entry which is preliminary data.</text>
</comment>